<protein>
    <submittedName>
        <fullName evidence="2">Uncharacterized protein</fullName>
    </submittedName>
</protein>
<dbReference type="AlphaFoldDB" id="A0A2P6VM38"/>
<keyword evidence="1" id="KW-1133">Transmembrane helix</keyword>
<accession>A0A2P6VM38</accession>
<keyword evidence="3" id="KW-1185">Reference proteome</keyword>
<sequence>MARAQDACAAAESNARAQEARAAAHSAAGKWQACGLACGLALLGAFVGAGLLALSKGTITVRHVGTTRS</sequence>
<comment type="caution">
    <text evidence="2">The sequence shown here is derived from an EMBL/GenBank/DDBJ whole genome shotgun (WGS) entry which is preliminary data.</text>
</comment>
<proteinExistence type="predicted"/>
<organism evidence="2 3">
    <name type="scientific">Micractinium conductrix</name>
    <dbReference type="NCBI Taxonomy" id="554055"/>
    <lineage>
        <taxon>Eukaryota</taxon>
        <taxon>Viridiplantae</taxon>
        <taxon>Chlorophyta</taxon>
        <taxon>core chlorophytes</taxon>
        <taxon>Trebouxiophyceae</taxon>
        <taxon>Chlorellales</taxon>
        <taxon>Chlorellaceae</taxon>
        <taxon>Chlorella clade</taxon>
        <taxon>Micractinium</taxon>
    </lineage>
</organism>
<dbReference type="EMBL" id="LHPF02000003">
    <property type="protein sequence ID" value="PSC75150.1"/>
    <property type="molecule type" value="Genomic_DNA"/>
</dbReference>
<evidence type="ECO:0000256" key="1">
    <source>
        <dbReference type="SAM" id="Phobius"/>
    </source>
</evidence>
<feature type="transmembrane region" description="Helical" evidence="1">
    <location>
        <begin position="30"/>
        <end position="54"/>
    </location>
</feature>
<reference evidence="2 3" key="1">
    <citation type="journal article" date="2018" name="Plant J.">
        <title>Genome sequences of Chlorella sorokiniana UTEX 1602 and Micractinium conductrix SAG 241.80: implications to maltose excretion by a green alga.</title>
        <authorList>
            <person name="Arriola M.B."/>
            <person name="Velmurugan N."/>
            <person name="Zhang Y."/>
            <person name="Plunkett M.H."/>
            <person name="Hondzo H."/>
            <person name="Barney B.M."/>
        </authorList>
    </citation>
    <scope>NUCLEOTIDE SEQUENCE [LARGE SCALE GENOMIC DNA]</scope>
    <source>
        <strain evidence="2 3">SAG 241.80</strain>
    </source>
</reference>
<keyword evidence="1" id="KW-0472">Membrane</keyword>
<dbReference type="Proteomes" id="UP000239649">
    <property type="component" value="Unassembled WGS sequence"/>
</dbReference>
<evidence type="ECO:0000313" key="3">
    <source>
        <dbReference type="Proteomes" id="UP000239649"/>
    </source>
</evidence>
<keyword evidence="1" id="KW-0812">Transmembrane</keyword>
<name>A0A2P6VM38_9CHLO</name>
<evidence type="ECO:0000313" key="2">
    <source>
        <dbReference type="EMBL" id="PSC75150.1"/>
    </source>
</evidence>
<gene>
    <name evidence="2" type="ORF">C2E20_1791</name>
</gene>